<proteinExistence type="predicted"/>
<dbReference type="PROSITE" id="PS50994">
    <property type="entry name" value="INTEGRASE"/>
    <property type="match status" value="1"/>
</dbReference>
<dbReference type="GO" id="GO:0015074">
    <property type="term" value="P:DNA integration"/>
    <property type="evidence" value="ECO:0007669"/>
    <property type="project" value="InterPro"/>
</dbReference>
<sequence>MVRKIKAKLVLRLRAEGLSLRQVEAQGISQHSVIKTERAAAREGITWATAEPMSDVEVYERLFPDSGTRESVYEQPDWPKLHRELARVGVTLKLLHDEYRDLCQATDRPGMGYDRFCKTYADYVRTQGISSRVGHKAGQTVEVDWSGPTMQLTDSVTRAATRVYLFVGCLPFSRCGFVEPTLDMRQDTWLSCHVAMFDWFNGSTPRIVPDNLKTGVLKHPREGEVILNDAYRELATHYSAAVLPGRPRRPKDKASVENTVWSVATWVIASLRHREFATLAELRGAIYEQMAAFNREPFQKRAGSRQSVFENEEQPRLRPLPVVPYEISRWVYGRRVGRDGHVVWEKNHYSAPYPHVGELVDVRVTARIIEIYQGGDRLASHVLAPAGVTGEYCTRDGDLPDGPKYREWDALRVREWAARIGEHTTTVVARIFASVPIEEQGLNAALAVLRLTRRYSSSRVERACEIALASRVRSPRYAHLRPILETRQDETGKRHPRFSDAGAASDTAAPTGYVRGAAYYGGNTK</sequence>
<dbReference type="InterPro" id="IPR012337">
    <property type="entry name" value="RNaseH-like_sf"/>
</dbReference>
<dbReference type="PANTHER" id="PTHR35004">
    <property type="entry name" value="TRANSPOSASE RV3428C-RELATED"/>
    <property type="match status" value="1"/>
</dbReference>
<dbReference type="NCBIfam" id="NF033546">
    <property type="entry name" value="transpos_IS21"/>
    <property type="match status" value="1"/>
</dbReference>
<evidence type="ECO:0000313" key="4">
    <source>
        <dbReference type="Proteomes" id="UP000675163"/>
    </source>
</evidence>
<dbReference type="SUPFAM" id="SSF53098">
    <property type="entry name" value="Ribonuclease H-like"/>
    <property type="match status" value="1"/>
</dbReference>
<dbReference type="AlphaFoldDB" id="A0A940PKZ4"/>
<keyword evidence="4" id="KW-1185">Reference proteome</keyword>
<protein>
    <submittedName>
        <fullName evidence="3">Transposase</fullName>
    </submittedName>
</protein>
<dbReference type="PANTHER" id="PTHR35004:SF8">
    <property type="entry name" value="TRANSPOSASE RV3428C-RELATED"/>
    <property type="match status" value="1"/>
</dbReference>
<accession>A0A940PKZ4</accession>
<name>A0A940PKZ4_9MICO</name>
<evidence type="ECO:0000313" key="3">
    <source>
        <dbReference type="EMBL" id="MBP1325852.1"/>
    </source>
</evidence>
<dbReference type="EMBL" id="JAFIDA010000001">
    <property type="protein sequence ID" value="MBP1325852.1"/>
    <property type="molecule type" value="Genomic_DNA"/>
</dbReference>
<dbReference type="Proteomes" id="UP000675163">
    <property type="component" value="Unassembled WGS sequence"/>
</dbReference>
<evidence type="ECO:0000259" key="2">
    <source>
        <dbReference type="PROSITE" id="PS50994"/>
    </source>
</evidence>
<organism evidence="3 4">
    <name type="scientific">Leucobacter exalbidus</name>
    <dbReference type="NCBI Taxonomy" id="662960"/>
    <lineage>
        <taxon>Bacteria</taxon>
        <taxon>Bacillati</taxon>
        <taxon>Actinomycetota</taxon>
        <taxon>Actinomycetes</taxon>
        <taxon>Micrococcales</taxon>
        <taxon>Microbacteriaceae</taxon>
        <taxon>Leucobacter</taxon>
    </lineage>
</organism>
<reference evidence="3" key="1">
    <citation type="submission" date="2021-02" db="EMBL/GenBank/DDBJ databases">
        <title>Sequencing the genomes of 1000 actinobacteria strains.</title>
        <authorList>
            <person name="Klenk H.-P."/>
        </authorList>
    </citation>
    <scope>NUCLEOTIDE SEQUENCE</scope>
    <source>
        <strain evidence="3">DSM 22850</strain>
    </source>
</reference>
<dbReference type="Pfam" id="PF22483">
    <property type="entry name" value="Mu-transpos_C_2"/>
    <property type="match status" value="1"/>
</dbReference>
<feature type="region of interest" description="Disordered" evidence="1">
    <location>
        <begin position="486"/>
        <end position="506"/>
    </location>
</feature>
<dbReference type="InterPro" id="IPR001584">
    <property type="entry name" value="Integrase_cat-core"/>
</dbReference>
<dbReference type="RefSeq" id="WP_209704853.1">
    <property type="nucleotide sequence ID" value="NZ_JAFIDA010000001.1"/>
</dbReference>
<gene>
    <name evidence="3" type="ORF">JOF28_001084</name>
</gene>
<feature type="domain" description="Integrase catalytic" evidence="2">
    <location>
        <begin position="133"/>
        <end position="314"/>
    </location>
</feature>
<comment type="caution">
    <text evidence="3">The sequence shown here is derived from an EMBL/GenBank/DDBJ whole genome shotgun (WGS) entry which is preliminary data.</text>
</comment>
<evidence type="ECO:0000256" key="1">
    <source>
        <dbReference type="SAM" id="MobiDB-lite"/>
    </source>
</evidence>
<dbReference type="InterPro" id="IPR054353">
    <property type="entry name" value="IstA-like_C"/>
</dbReference>